<dbReference type="Pfam" id="PF10722">
    <property type="entry name" value="YbjN"/>
    <property type="match status" value="1"/>
</dbReference>
<reference evidence="1 2" key="1">
    <citation type="submission" date="2018-05" db="EMBL/GenBank/DDBJ databases">
        <title>Genomic Encyclopedia of Type Strains, Phase IV (KMG-IV): sequencing the most valuable type-strain genomes for metagenomic binning, comparative biology and taxonomic classification.</title>
        <authorList>
            <person name="Goeker M."/>
        </authorList>
    </citation>
    <scope>NUCLEOTIDE SEQUENCE [LARGE SCALE GENOMIC DNA]</scope>
    <source>
        <strain evidence="1 2">DSM 6462</strain>
    </source>
</reference>
<proteinExistence type="predicted"/>
<sequence>MTHVEFEVNRSEHPLDVVERLASDHDWTFDRAEDDEMSVSVSGGWTDYHIAFTWIEDMEAVHIGCAFDLKVPDRLQTEVLKLVALINEQLWVGHFDLWTRENVVMFRHSLLLAGGAEPNHGQCEMLLRTATEACERYYQAFQFVMWAGKSAREALDNVLFETEGEA</sequence>
<dbReference type="InterPro" id="IPR019660">
    <property type="entry name" value="Put_sensory_transdc_reg_YbjN"/>
</dbReference>
<dbReference type="OrthoDB" id="9792176at2"/>
<comment type="caution">
    <text evidence="1">The sequence shown here is derived from an EMBL/GenBank/DDBJ whole genome shotgun (WGS) entry which is preliminary data.</text>
</comment>
<evidence type="ECO:0000313" key="2">
    <source>
        <dbReference type="Proteomes" id="UP000248021"/>
    </source>
</evidence>
<dbReference type="Proteomes" id="UP000248021">
    <property type="component" value="Unassembled WGS sequence"/>
</dbReference>
<evidence type="ECO:0000313" key="1">
    <source>
        <dbReference type="EMBL" id="PXW55709.1"/>
    </source>
</evidence>
<evidence type="ECO:0008006" key="3">
    <source>
        <dbReference type="Google" id="ProtNLM"/>
    </source>
</evidence>
<name>A0A2V3U0U0_9HYPH</name>
<organism evidence="1 2">
    <name type="scientific">Chelatococcus asaccharovorans</name>
    <dbReference type="NCBI Taxonomy" id="28210"/>
    <lineage>
        <taxon>Bacteria</taxon>
        <taxon>Pseudomonadati</taxon>
        <taxon>Pseudomonadota</taxon>
        <taxon>Alphaproteobacteria</taxon>
        <taxon>Hyphomicrobiales</taxon>
        <taxon>Chelatococcaceae</taxon>
        <taxon>Chelatococcus</taxon>
    </lineage>
</organism>
<dbReference type="EMBL" id="QJJK01000009">
    <property type="protein sequence ID" value="PXW55709.1"/>
    <property type="molecule type" value="Genomic_DNA"/>
</dbReference>
<gene>
    <name evidence="1" type="ORF">C7450_109117</name>
</gene>
<keyword evidence="2" id="KW-1185">Reference proteome</keyword>
<dbReference type="AlphaFoldDB" id="A0A2V3U0U0"/>
<protein>
    <recommendedName>
        <fullName evidence="3">Sensory transduction regulator</fullName>
    </recommendedName>
</protein>
<accession>A0A2V3U0U0</accession>
<dbReference type="CDD" id="cd17033">
    <property type="entry name" value="DR1245-like"/>
    <property type="match status" value="1"/>
</dbReference>
<dbReference type="RefSeq" id="WP_110376492.1">
    <property type="nucleotide sequence ID" value="NZ_CAKNFM010000006.1"/>
</dbReference>